<evidence type="ECO:0000256" key="1">
    <source>
        <dbReference type="ARBA" id="ARBA00043985"/>
    </source>
</evidence>
<reference evidence="4" key="1">
    <citation type="journal article" date="2014" name="Int. J. Syst. Evol. Microbiol.">
        <title>Complete genome sequence of Corynebacterium casei LMG S-19264T (=DSM 44701T), isolated from a smear-ripened cheese.</title>
        <authorList>
            <consortium name="US DOE Joint Genome Institute (JGI-PGF)"/>
            <person name="Walter F."/>
            <person name="Albersmeier A."/>
            <person name="Kalinowski J."/>
            <person name="Ruckert C."/>
        </authorList>
    </citation>
    <scope>NUCLEOTIDE SEQUENCE</scope>
    <source>
        <strain evidence="4">KCTC 32513</strain>
    </source>
</reference>
<accession>A0A8J3G1Q8</accession>
<dbReference type="Pfam" id="PF04012">
    <property type="entry name" value="PspA_IM30"/>
    <property type="match status" value="1"/>
</dbReference>
<protein>
    <submittedName>
        <fullName evidence="4">Phage shock protein PspA</fullName>
    </submittedName>
</protein>
<dbReference type="InterPro" id="IPR007157">
    <property type="entry name" value="PspA_VIPP1"/>
</dbReference>
<feature type="coiled-coil region" evidence="2">
    <location>
        <begin position="33"/>
        <end position="67"/>
    </location>
</feature>
<evidence type="ECO:0000256" key="3">
    <source>
        <dbReference type="SAM" id="MobiDB-lite"/>
    </source>
</evidence>
<dbReference type="AlphaFoldDB" id="A0A8J3G1Q8"/>
<comment type="caution">
    <text evidence="4">The sequence shown here is derived from an EMBL/GenBank/DDBJ whole genome shotgun (WGS) entry which is preliminary data.</text>
</comment>
<name>A0A8J3G1Q8_9PROT</name>
<dbReference type="NCBIfam" id="TIGR02977">
    <property type="entry name" value="phageshock_pspA"/>
    <property type="match status" value="1"/>
</dbReference>
<dbReference type="PANTHER" id="PTHR31088:SF6">
    <property type="entry name" value="PHAGE SHOCK PROTEIN A"/>
    <property type="match status" value="1"/>
</dbReference>
<dbReference type="Proteomes" id="UP000634004">
    <property type="component" value="Unassembled WGS sequence"/>
</dbReference>
<dbReference type="GO" id="GO:0005829">
    <property type="term" value="C:cytosol"/>
    <property type="evidence" value="ECO:0007669"/>
    <property type="project" value="TreeGrafter"/>
</dbReference>
<dbReference type="GO" id="GO:0009271">
    <property type="term" value="P:phage shock"/>
    <property type="evidence" value="ECO:0007669"/>
    <property type="project" value="TreeGrafter"/>
</dbReference>
<feature type="compositionally biased region" description="Basic and acidic residues" evidence="3">
    <location>
        <begin position="224"/>
        <end position="234"/>
    </location>
</feature>
<dbReference type="InterPro" id="IPR014319">
    <property type="entry name" value="Phageshock_PspA"/>
</dbReference>
<dbReference type="EMBL" id="BMZH01000003">
    <property type="protein sequence ID" value="GHA89039.1"/>
    <property type="molecule type" value="Genomic_DNA"/>
</dbReference>
<keyword evidence="5" id="KW-1185">Reference proteome</keyword>
<organism evidence="4 5">
    <name type="scientific">Algimonas arctica</name>
    <dbReference type="NCBI Taxonomy" id="1479486"/>
    <lineage>
        <taxon>Bacteria</taxon>
        <taxon>Pseudomonadati</taxon>
        <taxon>Pseudomonadota</taxon>
        <taxon>Alphaproteobacteria</taxon>
        <taxon>Maricaulales</taxon>
        <taxon>Robiginitomaculaceae</taxon>
        <taxon>Algimonas</taxon>
    </lineage>
</organism>
<comment type="similarity">
    <text evidence="1">Belongs to the PspA/Vipp/IM30 family.</text>
</comment>
<feature type="coiled-coil region" evidence="2">
    <location>
        <begin position="115"/>
        <end position="188"/>
    </location>
</feature>
<gene>
    <name evidence="4" type="ORF">GCM10009069_10130</name>
</gene>
<feature type="region of interest" description="Disordered" evidence="3">
    <location>
        <begin position="196"/>
        <end position="234"/>
    </location>
</feature>
<evidence type="ECO:0000313" key="4">
    <source>
        <dbReference type="EMBL" id="GHA89039.1"/>
    </source>
</evidence>
<proteinExistence type="inferred from homology"/>
<sequence length="234" mass="26317">MGIFSRMGDIINSNLNAMIEAAEDPEKIARLIIQEMEDTLVEVRTDAARHIAERKELTRREDDYRKRADDWAAKAELAITKDREDLARGALTARRQAEDMADVVGKEIEVLDEAIGKADGDLSKLQTKLDEAKAKHKALTMRSTVARSQVKMRTKLVDTRVDDALSRYERMERKVDELEAHVEAFDLGEGESLESQFAALESDDELEDELTALKARMSKPKAANKSEKPSKKAS</sequence>
<evidence type="ECO:0000313" key="5">
    <source>
        <dbReference type="Proteomes" id="UP000634004"/>
    </source>
</evidence>
<keyword evidence="2" id="KW-0175">Coiled coil</keyword>
<reference evidence="4" key="2">
    <citation type="submission" date="2020-09" db="EMBL/GenBank/DDBJ databases">
        <authorList>
            <person name="Sun Q."/>
            <person name="Kim S."/>
        </authorList>
    </citation>
    <scope>NUCLEOTIDE SEQUENCE</scope>
    <source>
        <strain evidence="4">KCTC 32513</strain>
    </source>
</reference>
<feature type="compositionally biased region" description="Acidic residues" evidence="3">
    <location>
        <begin position="201"/>
        <end position="210"/>
    </location>
</feature>
<dbReference type="RefSeq" id="WP_189496083.1">
    <property type="nucleotide sequence ID" value="NZ_BMZH01000003.1"/>
</dbReference>
<evidence type="ECO:0000256" key="2">
    <source>
        <dbReference type="SAM" id="Coils"/>
    </source>
</evidence>
<dbReference type="PANTHER" id="PTHR31088">
    <property type="entry name" value="MEMBRANE-ASSOCIATED PROTEIN VIPP1, CHLOROPLASTIC"/>
    <property type="match status" value="1"/>
</dbReference>